<dbReference type="InterPro" id="IPR007248">
    <property type="entry name" value="Mpv17_PMP22"/>
</dbReference>
<gene>
    <name evidence="7" type="ORF">JYU34_021017</name>
</gene>
<evidence type="ECO:0000256" key="1">
    <source>
        <dbReference type="ARBA" id="ARBA00004141"/>
    </source>
</evidence>
<evidence type="ECO:0000256" key="2">
    <source>
        <dbReference type="ARBA" id="ARBA00006824"/>
    </source>
</evidence>
<evidence type="ECO:0000256" key="3">
    <source>
        <dbReference type="ARBA" id="ARBA00022692"/>
    </source>
</evidence>
<feature type="transmembrane region" description="Helical" evidence="6">
    <location>
        <begin position="112"/>
        <end position="131"/>
    </location>
</feature>
<name>A0ABQ7PSQ3_PLUXY</name>
<comment type="subcellular location">
    <subcellularLocation>
        <location evidence="1">Membrane</location>
        <topology evidence="1">Multi-pass membrane protein</topology>
    </subcellularLocation>
</comment>
<keyword evidence="3 6" id="KW-0812">Transmembrane</keyword>
<comment type="similarity">
    <text evidence="2 6">Belongs to the peroxisomal membrane protein PXMP2/4 family.</text>
</comment>
<evidence type="ECO:0000256" key="4">
    <source>
        <dbReference type="ARBA" id="ARBA00022989"/>
    </source>
</evidence>
<evidence type="ECO:0000256" key="5">
    <source>
        <dbReference type="ARBA" id="ARBA00023136"/>
    </source>
</evidence>
<accession>A0ABQ7PSQ3</accession>
<protein>
    <recommendedName>
        <fullName evidence="9">Mpv17-like protein</fullName>
    </recommendedName>
</protein>
<dbReference type="EMBL" id="JAHIBW010000029">
    <property type="protein sequence ID" value="KAG7295929.1"/>
    <property type="molecule type" value="Genomic_DNA"/>
</dbReference>
<proteinExistence type="inferred from homology"/>
<organism evidence="7 8">
    <name type="scientific">Plutella xylostella</name>
    <name type="common">Diamondback moth</name>
    <name type="synonym">Plutella maculipennis</name>
    <dbReference type="NCBI Taxonomy" id="51655"/>
    <lineage>
        <taxon>Eukaryota</taxon>
        <taxon>Metazoa</taxon>
        <taxon>Ecdysozoa</taxon>
        <taxon>Arthropoda</taxon>
        <taxon>Hexapoda</taxon>
        <taxon>Insecta</taxon>
        <taxon>Pterygota</taxon>
        <taxon>Neoptera</taxon>
        <taxon>Endopterygota</taxon>
        <taxon>Lepidoptera</taxon>
        <taxon>Glossata</taxon>
        <taxon>Ditrysia</taxon>
        <taxon>Yponomeutoidea</taxon>
        <taxon>Plutellidae</taxon>
        <taxon>Plutella</taxon>
    </lineage>
</organism>
<keyword evidence="4 6" id="KW-1133">Transmembrane helix</keyword>
<keyword evidence="8" id="KW-1185">Reference proteome</keyword>
<dbReference type="PANTHER" id="PTHR11266:SF85">
    <property type="entry name" value="MPV17-LIKE PROTEIN"/>
    <property type="match status" value="1"/>
</dbReference>
<sequence length="203" mass="23274">MASERDNQRVTSPATMSRLAGLFRASLQKHPILTNTAVYFTFYSAAETSQQTYNKYFTAEKPDYDIATGARIACVGSSIYAPSLYYWYRFLDRKFVGTAVKTIGKKVVCEQFFMTPILLAVFYGLNAILEQKEDLFKEFREKYLISLAANQVFWIPAQTVNFTFIPSHLRVVYVASASFIWINILCFIKRRKVSDGGEKVEKK</sequence>
<dbReference type="Proteomes" id="UP000823941">
    <property type="component" value="Chromosome 29"/>
</dbReference>
<reference evidence="7 8" key="1">
    <citation type="submission" date="2021-06" db="EMBL/GenBank/DDBJ databases">
        <title>A haploid diamondback moth (Plutella xylostella L.) genome assembly resolves 31 chromosomes and identifies a diamide resistance mutation.</title>
        <authorList>
            <person name="Ward C.M."/>
            <person name="Perry K.D."/>
            <person name="Baker G."/>
            <person name="Powis K."/>
            <person name="Heckel D.G."/>
            <person name="Baxter S.W."/>
        </authorList>
    </citation>
    <scope>NUCLEOTIDE SEQUENCE [LARGE SCALE GENOMIC DNA]</scope>
    <source>
        <strain evidence="7 8">LV</strain>
        <tissue evidence="7">Single pupa</tissue>
    </source>
</reference>
<keyword evidence="5 6" id="KW-0472">Membrane</keyword>
<dbReference type="Pfam" id="PF04117">
    <property type="entry name" value="Mpv17_PMP22"/>
    <property type="match status" value="1"/>
</dbReference>
<comment type="caution">
    <text evidence="7">The sequence shown here is derived from an EMBL/GenBank/DDBJ whole genome shotgun (WGS) entry which is preliminary data.</text>
</comment>
<feature type="transmembrane region" description="Helical" evidence="6">
    <location>
        <begin position="171"/>
        <end position="188"/>
    </location>
</feature>
<evidence type="ECO:0000256" key="6">
    <source>
        <dbReference type="RuleBase" id="RU363053"/>
    </source>
</evidence>
<evidence type="ECO:0008006" key="9">
    <source>
        <dbReference type="Google" id="ProtNLM"/>
    </source>
</evidence>
<evidence type="ECO:0000313" key="8">
    <source>
        <dbReference type="Proteomes" id="UP000823941"/>
    </source>
</evidence>
<evidence type="ECO:0000313" key="7">
    <source>
        <dbReference type="EMBL" id="KAG7295929.1"/>
    </source>
</evidence>
<dbReference type="PANTHER" id="PTHR11266">
    <property type="entry name" value="PEROXISOMAL MEMBRANE PROTEIN 2, PXMP2 MPV17"/>
    <property type="match status" value="1"/>
</dbReference>